<evidence type="ECO:0000256" key="1">
    <source>
        <dbReference type="ARBA" id="ARBA00022490"/>
    </source>
</evidence>
<dbReference type="GO" id="GO:0004349">
    <property type="term" value="F:glutamate 5-kinase activity"/>
    <property type="evidence" value="ECO:0007669"/>
    <property type="project" value="UniProtKB-UniRule"/>
</dbReference>
<dbReference type="EMBL" id="CP041666">
    <property type="protein sequence ID" value="QDP40333.1"/>
    <property type="molecule type" value="Genomic_DNA"/>
</dbReference>
<evidence type="ECO:0000256" key="3">
    <source>
        <dbReference type="ARBA" id="ARBA00022650"/>
    </source>
</evidence>
<dbReference type="AlphaFoldDB" id="A0A516KG09"/>
<dbReference type="InterPro" id="IPR015947">
    <property type="entry name" value="PUA-like_sf"/>
</dbReference>
<keyword evidence="7 8" id="KW-0067">ATP-binding</keyword>
<dbReference type="KEGG" id="aqt:FN924_09175"/>
<keyword evidence="6 8" id="KW-0418">Kinase</keyword>
<dbReference type="PRINTS" id="PR00474">
    <property type="entry name" value="GLU5KINASE"/>
</dbReference>
<dbReference type="InterPro" id="IPR036974">
    <property type="entry name" value="PUA_sf"/>
</dbReference>
<comment type="similarity">
    <text evidence="8">Belongs to the glutamate 5-kinase family.</text>
</comment>
<keyword evidence="11" id="KW-1185">Reference proteome</keyword>
<feature type="binding site" evidence="8">
    <location>
        <begin position="211"/>
        <end position="217"/>
    </location>
    <ligand>
        <name>ATP</name>
        <dbReference type="ChEBI" id="CHEBI:30616"/>
    </ligand>
</feature>
<dbReference type="HAMAP" id="MF_00456">
    <property type="entry name" value="ProB"/>
    <property type="match status" value="1"/>
</dbReference>
<comment type="function">
    <text evidence="8">Catalyzes the transfer of a phosphate group to glutamate to form L-glutamate 5-phosphate.</text>
</comment>
<comment type="catalytic activity">
    <reaction evidence="8">
        <text>L-glutamate + ATP = L-glutamyl 5-phosphate + ADP</text>
        <dbReference type="Rhea" id="RHEA:14877"/>
        <dbReference type="ChEBI" id="CHEBI:29985"/>
        <dbReference type="ChEBI" id="CHEBI:30616"/>
        <dbReference type="ChEBI" id="CHEBI:58274"/>
        <dbReference type="ChEBI" id="CHEBI:456216"/>
        <dbReference type="EC" id="2.7.2.11"/>
    </reaction>
</comment>
<evidence type="ECO:0000313" key="11">
    <source>
        <dbReference type="Proteomes" id="UP000315215"/>
    </source>
</evidence>
<dbReference type="PANTHER" id="PTHR43654">
    <property type="entry name" value="GLUTAMATE 5-KINASE"/>
    <property type="match status" value="1"/>
</dbReference>
<evidence type="ECO:0000256" key="5">
    <source>
        <dbReference type="ARBA" id="ARBA00022741"/>
    </source>
</evidence>
<dbReference type="OrthoDB" id="9804434at2"/>
<keyword evidence="3 8" id="KW-0641">Proline biosynthesis</keyword>
<dbReference type="InterPro" id="IPR001057">
    <property type="entry name" value="Glu/AcGlu_kinase"/>
</dbReference>
<keyword evidence="4 8" id="KW-0808">Transferase</keyword>
<feature type="binding site" evidence="8">
    <location>
        <position position="9"/>
    </location>
    <ligand>
        <name>ATP</name>
        <dbReference type="ChEBI" id="CHEBI:30616"/>
    </ligand>
</feature>
<reference evidence="10 11" key="1">
    <citation type="submission" date="2019-07" db="EMBL/GenBank/DDBJ databases">
        <authorList>
            <person name="Li J."/>
        </authorList>
    </citation>
    <scope>NUCLEOTIDE SEQUENCE [LARGE SCALE GENOMIC DNA]</scope>
    <source>
        <strain evidence="10 11">TKL69</strain>
    </source>
</reference>
<dbReference type="InterPro" id="IPR041739">
    <property type="entry name" value="G5K_ProB"/>
</dbReference>
<keyword evidence="1 8" id="KW-0963">Cytoplasm</keyword>
<dbReference type="CDD" id="cd04242">
    <property type="entry name" value="AAK_G5K_ProB"/>
    <property type="match status" value="1"/>
</dbReference>
<dbReference type="PIRSF" id="PIRSF000729">
    <property type="entry name" value="GK"/>
    <property type="match status" value="1"/>
</dbReference>
<keyword evidence="2 8" id="KW-0028">Amino-acid biosynthesis</keyword>
<dbReference type="Gene3D" id="2.30.130.10">
    <property type="entry name" value="PUA domain"/>
    <property type="match status" value="1"/>
</dbReference>
<dbReference type="InterPro" id="IPR019797">
    <property type="entry name" value="Glutamate_5-kinase_CS"/>
</dbReference>
<evidence type="ECO:0000256" key="7">
    <source>
        <dbReference type="ARBA" id="ARBA00022840"/>
    </source>
</evidence>
<dbReference type="CDD" id="cd21157">
    <property type="entry name" value="PUA_G5K"/>
    <property type="match status" value="1"/>
</dbReference>
<gene>
    <name evidence="8" type="primary">proB</name>
    <name evidence="10" type="ORF">FN924_09175</name>
</gene>
<dbReference type="RefSeq" id="WP_143893803.1">
    <property type="nucleotide sequence ID" value="NZ_CP041666.1"/>
</dbReference>
<dbReference type="PANTHER" id="PTHR43654:SF1">
    <property type="entry name" value="ISOPENTENYL PHOSPHATE KINASE"/>
    <property type="match status" value="1"/>
</dbReference>
<name>A0A516KG09_9BACI</name>
<keyword evidence="5 8" id="KW-0547">Nucleotide-binding</keyword>
<evidence type="ECO:0000259" key="9">
    <source>
        <dbReference type="SMART" id="SM00359"/>
    </source>
</evidence>
<protein>
    <recommendedName>
        <fullName evidence="8">Glutamate 5-kinase</fullName>
        <ecNumber evidence="8">2.7.2.11</ecNumber>
    </recommendedName>
    <alternativeName>
        <fullName evidence="8">Gamma-glutamyl kinase</fullName>
        <shortName evidence="8">GK</shortName>
    </alternativeName>
</protein>
<dbReference type="InterPro" id="IPR002478">
    <property type="entry name" value="PUA"/>
</dbReference>
<dbReference type="FunFam" id="3.40.1160.10:FF:000018">
    <property type="entry name" value="Glutamate 5-kinase"/>
    <property type="match status" value="1"/>
</dbReference>
<proteinExistence type="inferred from homology"/>
<dbReference type="NCBIfam" id="TIGR01027">
    <property type="entry name" value="proB"/>
    <property type="match status" value="1"/>
</dbReference>
<dbReference type="Pfam" id="PF01472">
    <property type="entry name" value="PUA"/>
    <property type="match status" value="1"/>
</dbReference>
<evidence type="ECO:0000256" key="6">
    <source>
        <dbReference type="ARBA" id="ARBA00022777"/>
    </source>
</evidence>
<dbReference type="Gene3D" id="3.40.1160.10">
    <property type="entry name" value="Acetylglutamate kinase-like"/>
    <property type="match status" value="2"/>
</dbReference>
<dbReference type="GO" id="GO:0003723">
    <property type="term" value="F:RNA binding"/>
    <property type="evidence" value="ECO:0007669"/>
    <property type="project" value="InterPro"/>
</dbReference>
<comment type="pathway">
    <text evidence="8">Amino-acid biosynthesis; L-proline biosynthesis; L-glutamate 5-semialdehyde from L-glutamate: step 1/2.</text>
</comment>
<evidence type="ECO:0000313" key="10">
    <source>
        <dbReference type="EMBL" id="QDP40333.1"/>
    </source>
</evidence>
<evidence type="ECO:0000256" key="8">
    <source>
        <dbReference type="HAMAP-Rule" id="MF_00456"/>
    </source>
</evidence>
<dbReference type="Proteomes" id="UP000315215">
    <property type="component" value="Chromosome"/>
</dbReference>
<evidence type="ECO:0000256" key="2">
    <source>
        <dbReference type="ARBA" id="ARBA00022605"/>
    </source>
</evidence>
<dbReference type="InterPro" id="IPR011529">
    <property type="entry name" value="Glu_5kinase"/>
</dbReference>
<feature type="domain" description="PUA" evidence="9">
    <location>
        <begin position="278"/>
        <end position="374"/>
    </location>
</feature>
<dbReference type="EC" id="2.7.2.11" evidence="8"/>
<feature type="binding site" evidence="8">
    <location>
        <position position="49"/>
    </location>
    <ligand>
        <name>substrate</name>
    </ligand>
</feature>
<dbReference type="SUPFAM" id="SSF53633">
    <property type="entry name" value="Carbamate kinase-like"/>
    <property type="match status" value="1"/>
</dbReference>
<sequence length="374" mass="40246">MEKQRIVIKIGSSSLSEDKGGLSPEKLEHYVSAIAGLRKAGHEVILVSSGAVAAGFQALGYPNRPVTIEGKQASAAVGQGLLIHAYTTAFHKHEIVSAQLLLTRDSFTDQHQYSNVFTTLSELMKRSVLPIINENDSVSIDELTFGDNDMLSTLVSGLMNADYLFLLTDIDGIYPADPRSSPSMKRYQFLPSISDELIHSTSSHLTTKFGTGGIKSKLIAAKTATSLGVKVFIGNGGSTDDFQDILNGKGNGTYIGVPSDHGVGKSKQWIAFHSLVQGLLIIDPGAEQAISTEGKSLLPAGIIDIQGNFSVGEVVEVRNLQDEMVAKGQVSYSSQELQMIKGLRSQDAMKQTNQSKAEAIHRDKMVVLRKEGLV</sequence>
<dbReference type="GO" id="GO:0055129">
    <property type="term" value="P:L-proline biosynthetic process"/>
    <property type="evidence" value="ECO:0007669"/>
    <property type="project" value="UniProtKB-UniRule"/>
</dbReference>
<accession>A0A516KG09</accession>
<dbReference type="GO" id="GO:0005829">
    <property type="term" value="C:cytosol"/>
    <property type="evidence" value="ECO:0007669"/>
    <property type="project" value="TreeGrafter"/>
</dbReference>
<dbReference type="InterPro" id="IPR036393">
    <property type="entry name" value="AceGlu_kinase-like_sf"/>
</dbReference>
<feature type="binding site" evidence="8">
    <location>
        <begin position="168"/>
        <end position="169"/>
    </location>
    <ligand>
        <name>ATP</name>
        <dbReference type="ChEBI" id="CHEBI:30616"/>
    </ligand>
</feature>
<dbReference type="InterPro" id="IPR001048">
    <property type="entry name" value="Asp/Glu/Uridylate_kinase"/>
</dbReference>
<dbReference type="SUPFAM" id="SSF88697">
    <property type="entry name" value="PUA domain-like"/>
    <property type="match status" value="1"/>
</dbReference>
<dbReference type="InterPro" id="IPR005715">
    <property type="entry name" value="Glu_5kinase/COase_Synthase"/>
</dbReference>
<dbReference type="Pfam" id="PF00696">
    <property type="entry name" value="AA_kinase"/>
    <property type="match status" value="1"/>
</dbReference>
<evidence type="ECO:0000256" key="4">
    <source>
        <dbReference type="ARBA" id="ARBA00022679"/>
    </source>
</evidence>
<organism evidence="10 11">
    <name type="scientific">Radiobacillus deserti</name>
    <dbReference type="NCBI Taxonomy" id="2594883"/>
    <lineage>
        <taxon>Bacteria</taxon>
        <taxon>Bacillati</taxon>
        <taxon>Bacillota</taxon>
        <taxon>Bacilli</taxon>
        <taxon>Bacillales</taxon>
        <taxon>Bacillaceae</taxon>
        <taxon>Radiobacillus</taxon>
    </lineage>
</organism>
<feature type="binding site" evidence="8">
    <location>
        <position position="136"/>
    </location>
    <ligand>
        <name>substrate</name>
    </ligand>
</feature>
<dbReference type="SMART" id="SM00359">
    <property type="entry name" value="PUA"/>
    <property type="match status" value="1"/>
</dbReference>
<dbReference type="PROSITE" id="PS00902">
    <property type="entry name" value="GLUTAMATE_5_KINASE"/>
    <property type="match status" value="1"/>
</dbReference>
<dbReference type="GO" id="GO:0005524">
    <property type="term" value="F:ATP binding"/>
    <property type="evidence" value="ECO:0007669"/>
    <property type="project" value="UniProtKB-KW"/>
</dbReference>
<dbReference type="UniPathway" id="UPA00098">
    <property type="reaction ID" value="UER00359"/>
</dbReference>
<dbReference type="PROSITE" id="PS50890">
    <property type="entry name" value="PUA"/>
    <property type="match status" value="1"/>
</dbReference>
<feature type="binding site" evidence="8">
    <location>
        <position position="148"/>
    </location>
    <ligand>
        <name>substrate</name>
    </ligand>
</feature>
<comment type="subcellular location">
    <subcellularLocation>
        <location evidence="8">Cytoplasm</location>
    </subcellularLocation>
</comment>